<reference evidence="2" key="1">
    <citation type="submission" date="2016-07" db="EMBL/GenBank/DDBJ databases">
        <authorList>
            <person name="Florea S."/>
            <person name="Webb J.S."/>
            <person name="Jaromczyk J."/>
            <person name="Schardl C.L."/>
        </authorList>
    </citation>
    <scope>NUCLEOTIDE SEQUENCE [LARGE SCALE GENOMIC DNA]</scope>
    <source>
        <strain evidence="2">KCTC 42131</strain>
    </source>
</reference>
<comment type="caution">
    <text evidence="1">The sequence shown here is derived from an EMBL/GenBank/DDBJ whole genome shotgun (WGS) entry which is preliminary data.</text>
</comment>
<evidence type="ECO:0000313" key="2">
    <source>
        <dbReference type="Proteomes" id="UP000175669"/>
    </source>
</evidence>
<sequence length="79" mass="8821">MFFTLLAVTLSLSVAVSYTAAKVFRKPIGAIFSRIIQDDISAAWQRYVMFATYVVSISSGVRIYDLERYISDITKANCG</sequence>
<proteinExistence type="predicted"/>
<organism evidence="1 2">
    <name type="scientific">Pseudohongiella acticola</name>
    <dbReference type="NCBI Taxonomy" id="1524254"/>
    <lineage>
        <taxon>Bacteria</taxon>
        <taxon>Pseudomonadati</taxon>
        <taxon>Pseudomonadota</taxon>
        <taxon>Gammaproteobacteria</taxon>
        <taxon>Pseudomonadales</taxon>
        <taxon>Pseudohongiellaceae</taxon>
        <taxon>Pseudohongiella</taxon>
    </lineage>
</organism>
<dbReference type="Proteomes" id="UP000175669">
    <property type="component" value="Unassembled WGS sequence"/>
</dbReference>
<accession>A0A1E8CLI4</accession>
<name>A0A1E8CLI4_9GAMM</name>
<evidence type="ECO:0000313" key="1">
    <source>
        <dbReference type="EMBL" id="OFE13162.1"/>
    </source>
</evidence>
<dbReference type="EMBL" id="MASR01000001">
    <property type="protein sequence ID" value="OFE13162.1"/>
    <property type="molecule type" value="Genomic_DNA"/>
</dbReference>
<dbReference type="AlphaFoldDB" id="A0A1E8CLI4"/>
<keyword evidence="2" id="KW-1185">Reference proteome</keyword>
<gene>
    <name evidence="1" type="ORF">PHACT_08420</name>
</gene>
<dbReference type="OrthoDB" id="2111593at2"/>
<dbReference type="RefSeq" id="WP_070116817.1">
    <property type="nucleotide sequence ID" value="NZ_MASR01000001.1"/>
</dbReference>
<protein>
    <submittedName>
        <fullName evidence="1">Uncharacterized protein</fullName>
    </submittedName>
</protein>